<evidence type="ECO:0000259" key="1">
    <source>
        <dbReference type="Pfam" id="PF00961"/>
    </source>
</evidence>
<keyword evidence="2" id="KW-0496">Mitochondrion</keyword>
<dbReference type="PANTHER" id="PTHR36181">
    <property type="entry name" value="INTRON-ENCODED ENDONUCLEASE AI3-RELATED"/>
    <property type="match status" value="1"/>
</dbReference>
<gene>
    <name evidence="2" type="primary">orf252</name>
</gene>
<dbReference type="InterPro" id="IPR051289">
    <property type="entry name" value="LAGLIDADG_Endonuclease"/>
</dbReference>
<geneLocation type="mitochondrion" evidence="2"/>
<dbReference type="EMBL" id="AF404306">
    <property type="protein sequence ID" value="AAK84259.1"/>
    <property type="molecule type" value="Genomic_DNA"/>
</dbReference>
<protein>
    <submittedName>
        <fullName evidence="2">Orf252</fullName>
    </submittedName>
</protein>
<evidence type="ECO:0000313" key="2">
    <source>
        <dbReference type="EMBL" id="AAK84259.1"/>
    </source>
</evidence>
<dbReference type="SUPFAM" id="SSF55608">
    <property type="entry name" value="Homing endonucleases"/>
    <property type="match status" value="2"/>
</dbReference>
<sequence length="252" mass="29657">MKKLTPEFIGWFHGFLDGDGYLGHTRNTKFIKWEINFNLSNRDKDLLYLMKESLNIGNISELKTQKDIKRYRISSAKEIKNKILPIIDKDNLFTKHIYWQFKQAHILIENNIKLFDEKPLLDMDADIPNLTKERILQNPNFHNWLIGFFEAELAFYVSGNRAGWSVTQTNNPLVLEAIKEYMNVNAKILIDHRNGTNQRLSSESIKDVQKKINIISSSNKAKLLGYKKLQYNKWCFNLSNIPKYKNLNIQYL</sequence>
<dbReference type="Pfam" id="PF00961">
    <property type="entry name" value="LAGLIDADG_1"/>
    <property type="match status" value="1"/>
</dbReference>
<dbReference type="InterPro" id="IPR027434">
    <property type="entry name" value="Homing_endonucl"/>
</dbReference>
<dbReference type="GeneID" id="803686"/>
<dbReference type="RefSeq" id="NP_150329.1">
    <property type="nucleotide sequence ID" value="NC_003053.1"/>
</dbReference>
<dbReference type="InterPro" id="IPR004860">
    <property type="entry name" value="LAGLIDADG_dom"/>
</dbReference>
<dbReference type="GO" id="GO:0004519">
    <property type="term" value="F:endonuclease activity"/>
    <property type="evidence" value="ECO:0007669"/>
    <property type="project" value="InterPro"/>
</dbReference>
<dbReference type="PANTHER" id="PTHR36181:SF2">
    <property type="entry name" value="INTRON-ENCODED ENDONUCLEASE AI3-RELATED"/>
    <property type="match status" value="1"/>
</dbReference>
<accession>Q950P9</accession>
<dbReference type="GO" id="GO:0005739">
    <property type="term" value="C:mitochondrion"/>
    <property type="evidence" value="ECO:0007669"/>
    <property type="project" value="UniProtKB-ARBA"/>
</dbReference>
<feature type="domain" description="Homing endonuclease LAGLIDADG" evidence="1">
    <location>
        <begin position="13"/>
        <end position="104"/>
    </location>
</feature>
<dbReference type="AlphaFoldDB" id="Q950P9"/>
<organism evidence="2">
    <name type="scientific">Rhizophydium sp. 136</name>
    <dbReference type="NCBI Taxonomy" id="60187"/>
    <lineage>
        <taxon>Eukaryota</taxon>
        <taxon>Fungi</taxon>
        <taxon>Fungi incertae sedis</taxon>
        <taxon>Chytridiomycota</taxon>
        <taxon>Chytridiomycota incertae sedis</taxon>
        <taxon>Chytridiomycetes</taxon>
        <taxon>Rhizophydiales</taxon>
        <taxon>Rhizophydiaceae</taxon>
        <taxon>Rhizophydium</taxon>
    </lineage>
</organism>
<reference evidence="2" key="2">
    <citation type="journal article" date="2002" name="Mol. Biol. Evol.">
        <title>Hyaloraphidium curvatum: a linear mitochondrial genome, tRNA editing, and an evolutionary link to lower fungi.</title>
        <authorList>
            <person name="Forget L."/>
            <person name="Ustinova J."/>
            <person name="Wang Z."/>
            <person name="Huss V.A."/>
            <person name="Franz Lang B."/>
        </authorList>
    </citation>
    <scope>NUCLEOTIDE SEQUENCE</scope>
    <source>
        <strain evidence="2">136</strain>
    </source>
</reference>
<reference evidence="2" key="1">
    <citation type="submission" date="2001-07" db="EMBL/GenBank/DDBJ databases">
        <authorList>
            <person name="Lang F.B.F."/>
        </authorList>
    </citation>
    <scope>NUCLEOTIDE SEQUENCE</scope>
    <source>
        <strain evidence="2">136</strain>
    </source>
</reference>
<name>Q950P9_9FUNG</name>
<dbReference type="Gene3D" id="3.10.28.10">
    <property type="entry name" value="Homing endonucleases"/>
    <property type="match status" value="2"/>
</dbReference>
<proteinExistence type="predicted"/>